<dbReference type="SUPFAM" id="SSF53335">
    <property type="entry name" value="S-adenosyl-L-methionine-dependent methyltransferases"/>
    <property type="match status" value="1"/>
</dbReference>
<evidence type="ECO:0000256" key="2">
    <source>
        <dbReference type="ARBA" id="ARBA00022603"/>
    </source>
</evidence>
<reference evidence="11" key="1">
    <citation type="submission" date="2021-01" db="EMBL/GenBank/DDBJ databases">
        <authorList>
            <person name="Corre E."/>
            <person name="Pelletier E."/>
            <person name="Niang G."/>
            <person name="Scheremetjew M."/>
            <person name="Finn R."/>
            <person name="Kale V."/>
            <person name="Holt S."/>
            <person name="Cochrane G."/>
            <person name="Meng A."/>
            <person name="Brown T."/>
            <person name="Cohen L."/>
        </authorList>
    </citation>
    <scope>NUCLEOTIDE SEQUENCE</scope>
    <source>
        <strain evidence="11">CCMP 2712</strain>
    </source>
</reference>
<dbReference type="FunFam" id="3.30.56.70:FF:000001">
    <property type="entry name" value="tRNA (guanine(26)-N(2))-dimethyltransferase"/>
    <property type="match status" value="1"/>
</dbReference>
<keyword evidence="2 9" id="KW-0489">Methyltransferase</keyword>
<feature type="compositionally biased region" description="Acidic residues" evidence="10">
    <location>
        <begin position="521"/>
        <end position="538"/>
    </location>
</feature>
<evidence type="ECO:0000256" key="9">
    <source>
        <dbReference type="PROSITE-ProRule" id="PRU00958"/>
    </source>
</evidence>
<feature type="compositionally biased region" description="Basic and acidic residues" evidence="10">
    <location>
        <begin position="1"/>
        <end position="12"/>
    </location>
</feature>
<evidence type="ECO:0000256" key="5">
    <source>
        <dbReference type="ARBA" id="ARBA00022694"/>
    </source>
</evidence>
<dbReference type="InterPro" id="IPR029063">
    <property type="entry name" value="SAM-dependent_MTases_sf"/>
</dbReference>
<dbReference type="PANTHER" id="PTHR10631:SF3">
    <property type="entry name" value="TRNA (GUANINE(26)-N(2))-DIMETHYLTRANSFERASE"/>
    <property type="match status" value="1"/>
</dbReference>
<keyword evidence="4 9" id="KW-0949">S-adenosyl-L-methionine</keyword>
<dbReference type="PANTHER" id="PTHR10631">
    <property type="entry name" value="N 2 ,N 2 -DIMETHYLGUANOSINE TRNA METHYLTRANSFERASE"/>
    <property type="match status" value="1"/>
</dbReference>
<keyword evidence="3 9" id="KW-0808">Transferase</keyword>
<evidence type="ECO:0000313" key="11">
    <source>
        <dbReference type="EMBL" id="CAE2305484.1"/>
    </source>
</evidence>
<dbReference type="GO" id="GO:0000049">
    <property type="term" value="F:tRNA binding"/>
    <property type="evidence" value="ECO:0007669"/>
    <property type="project" value="UniProtKB-UniRule"/>
</dbReference>
<sequence>MDKTEDTNKDQEQQGLATLKEGKAEVLHKPGEAFYNPAQVQNRDLSIAVLREFFKLRDEEAASKKKDGKEEEKHQRRVLEGLSATGLRAIRYAKEIEGLTEVVANDFSAAAVESIDRNVKHNKVEEIVKASHADASLLMHKAKQVEKDKFDVVDLDPYGSATPFLDAAVQAVNEGGLLAVTCTDLAVLCGNHSEACFAKYGCTSLRGKHCHELAIRIVLSSIESHANRYKRHIVPLLGVYMDFYVRVFVRVYTSASAVKWSASKQSMVFQCTGCGAYHLQPLGKVVERGNSIKFLPSLGPPVGELCELCGYKHQLGGPMWSQPYFQPEFVGRVRAQLWGDQAGFASYKRVCGLLTALEEELVDQPLFYDLSVLASLLNVVCPSNAAFAAPLLKAGYRLSHSHTSPMAMKTDAPVEALWDIMRGWVKDHPVKKLKEGSPGFRLLQQESKHIVDPDFTVTAEQRKEDKASRSTPKYMPNPTPDWGPKQRAAGYAHGQDNSLVKKRERKQGKNAERKRKREEGKDEQENEATEETKEEEEEKAAVGA</sequence>
<dbReference type="AlphaFoldDB" id="A0A7S4KTV8"/>
<accession>A0A7S4KTV8</accession>
<dbReference type="Pfam" id="PF02005">
    <property type="entry name" value="TRM"/>
    <property type="match status" value="1"/>
</dbReference>
<evidence type="ECO:0000256" key="4">
    <source>
        <dbReference type="ARBA" id="ARBA00022691"/>
    </source>
</evidence>
<comment type="catalytic activity">
    <reaction evidence="8 9">
        <text>guanosine(26) in tRNA + 2 S-adenosyl-L-methionine = N(2)-dimethylguanosine(26) in tRNA + 2 S-adenosyl-L-homocysteine + 2 H(+)</text>
        <dbReference type="Rhea" id="RHEA:43140"/>
        <dbReference type="Rhea" id="RHEA-COMP:10359"/>
        <dbReference type="Rhea" id="RHEA-COMP:10360"/>
        <dbReference type="ChEBI" id="CHEBI:15378"/>
        <dbReference type="ChEBI" id="CHEBI:57856"/>
        <dbReference type="ChEBI" id="CHEBI:59789"/>
        <dbReference type="ChEBI" id="CHEBI:74269"/>
        <dbReference type="ChEBI" id="CHEBI:74513"/>
        <dbReference type="EC" id="2.1.1.216"/>
    </reaction>
</comment>
<organism evidence="11">
    <name type="scientific">Guillardia theta</name>
    <name type="common">Cryptophyte</name>
    <name type="synonym">Cryptomonas phi</name>
    <dbReference type="NCBI Taxonomy" id="55529"/>
    <lineage>
        <taxon>Eukaryota</taxon>
        <taxon>Cryptophyceae</taxon>
        <taxon>Pyrenomonadales</taxon>
        <taxon>Geminigeraceae</taxon>
        <taxon>Guillardia</taxon>
    </lineage>
</organism>
<dbReference type="CDD" id="cd02440">
    <property type="entry name" value="AdoMet_MTases"/>
    <property type="match status" value="1"/>
</dbReference>
<keyword evidence="6 9" id="KW-0694">RNA-binding</keyword>
<evidence type="ECO:0000256" key="8">
    <source>
        <dbReference type="ARBA" id="ARBA00051897"/>
    </source>
</evidence>
<comment type="similarity">
    <text evidence="9">Belongs to the class I-like SAM-binding methyltransferase superfamily. Trm1 family.</text>
</comment>
<dbReference type="EMBL" id="HBKN01023406">
    <property type="protein sequence ID" value="CAE2305484.1"/>
    <property type="molecule type" value="Transcribed_RNA"/>
</dbReference>
<proteinExistence type="inferred from homology"/>
<dbReference type="Gene3D" id="3.40.50.150">
    <property type="entry name" value="Vaccinia Virus protein VP39"/>
    <property type="match status" value="1"/>
</dbReference>
<evidence type="ECO:0000256" key="1">
    <source>
        <dbReference type="ARBA" id="ARBA00022555"/>
    </source>
</evidence>
<dbReference type="GO" id="GO:0002940">
    <property type="term" value="P:tRNA N2-guanine methylation"/>
    <property type="evidence" value="ECO:0007669"/>
    <property type="project" value="TreeGrafter"/>
</dbReference>
<evidence type="ECO:0000256" key="10">
    <source>
        <dbReference type="SAM" id="MobiDB-lite"/>
    </source>
</evidence>
<evidence type="ECO:0000256" key="3">
    <source>
        <dbReference type="ARBA" id="ARBA00022679"/>
    </source>
</evidence>
<dbReference type="Gene3D" id="3.30.56.70">
    <property type="entry name" value="N2,N2-dimethylguanosine tRNA methyltransferase, C-terminal domain"/>
    <property type="match status" value="1"/>
</dbReference>
<feature type="region of interest" description="Disordered" evidence="10">
    <location>
        <begin position="453"/>
        <end position="544"/>
    </location>
</feature>
<dbReference type="PROSITE" id="PS51626">
    <property type="entry name" value="SAM_MT_TRM1"/>
    <property type="match status" value="1"/>
</dbReference>
<dbReference type="NCBIfam" id="TIGR00308">
    <property type="entry name" value="TRM1"/>
    <property type="match status" value="1"/>
</dbReference>
<dbReference type="FunFam" id="3.40.50.150:FF:000051">
    <property type="entry name" value="tRNA (guanine(26)-N(2))-dimethyltransferase"/>
    <property type="match status" value="1"/>
</dbReference>
<gene>
    <name evidence="11" type="ORF">GTHE00462_LOCUS18344</name>
</gene>
<feature type="region of interest" description="Disordered" evidence="10">
    <location>
        <begin position="1"/>
        <end position="22"/>
    </location>
</feature>
<feature type="compositionally biased region" description="Basic residues" evidence="10">
    <location>
        <begin position="500"/>
        <end position="516"/>
    </location>
</feature>
<evidence type="ECO:0000256" key="6">
    <source>
        <dbReference type="ARBA" id="ARBA00022884"/>
    </source>
</evidence>
<name>A0A7S4KTV8_GUITH</name>
<dbReference type="GO" id="GO:0005634">
    <property type="term" value="C:nucleus"/>
    <property type="evidence" value="ECO:0007669"/>
    <property type="project" value="TreeGrafter"/>
</dbReference>
<keyword evidence="1 9" id="KW-0820">tRNA-binding</keyword>
<dbReference type="EC" id="2.1.1.216" evidence="7 9"/>
<dbReference type="InterPro" id="IPR002905">
    <property type="entry name" value="Trm1"/>
</dbReference>
<evidence type="ECO:0000256" key="7">
    <source>
        <dbReference type="ARBA" id="ARBA00039099"/>
    </source>
</evidence>
<dbReference type="InterPro" id="IPR042296">
    <property type="entry name" value="tRNA_met_Trm1_C"/>
</dbReference>
<dbReference type="GO" id="GO:0160104">
    <property type="term" value="F:tRNA (guanine(26)-N2)-dimethyltransferase activity"/>
    <property type="evidence" value="ECO:0007669"/>
    <property type="project" value="UniProtKB-UniRule"/>
</dbReference>
<protein>
    <recommendedName>
        <fullName evidence="7 9">tRNA (guanine(26)-N(2))-dimethyltransferase</fullName>
        <ecNumber evidence="7 9">2.1.1.216</ecNumber>
    </recommendedName>
</protein>
<keyword evidence="5 9" id="KW-0819">tRNA processing</keyword>